<reference evidence="2 3" key="1">
    <citation type="journal article" date="2018" name="Int. J. Syst. Evol. Microbiol.">
        <title>Pseudooceanicola lipolyticus sp. nov., a marine alphaproteobacterium, reclassification of Oceanicola flagellatus as Pseudooceanicola flagellatus comb. nov. and emended description of the genus Pseudooceanicola.</title>
        <authorList>
            <person name="Huang M.-M."/>
            <person name="Guo L.-L."/>
            <person name="Wu Y.-H."/>
            <person name="Lai Q.-L."/>
            <person name="Shao Z.-Z."/>
            <person name="Wang C.-S."/>
            <person name="Wu M."/>
            <person name="Xu X.-W."/>
        </authorList>
    </citation>
    <scope>NUCLEOTIDE SEQUENCE [LARGE SCALE GENOMIC DNA]</scope>
    <source>
        <strain evidence="2 3">Ar-45</strain>
    </source>
</reference>
<evidence type="ECO:0000313" key="2">
    <source>
        <dbReference type="EMBL" id="PJE27730.1"/>
    </source>
</evidence>
<dbReference type="InterPro" id="IPR023614">
    <property type="entry name" value="Porin_dom_sf"/>
</dbReference>
<dbReference type="InterPro" id="IPR033900">
    <property type="entry name" value="Gram_neg_porin_domain"/>
</dbReference>
<feature type="domain" description="Porin" evidence="1">
    <location>
        <begin position="53"/>
        <end position="318"/>
    </location>
</feature>
<proteinExistence type="predicted"/>
<name>A0ABX4MM68_9RHOB</name>
<accession>A0ABX4MM68</accession>
<dbReference type="Pfam" id="PF13609">
    <property type="entry name" value="Porin_4"/>
    <property type="match status" value="1"/>
</dbReference>
<protein>
    <submittedName>
        <fullName evidence="2">Porin</fullName>
    </submittedName>
</protein>
<dbReference type="EMBL" id="PGTD01000017">
    <property type="protein sequence ID" value="PJE27730.1"/>
    <property type="molecule type" value="Genomic_DNA"/>
</dbReference>
<evidence type="ECO:0000259" key="1">
    <source>
        <dbReference type="Pfam" id="PF13609"/>
    </source>
</evidence>
<comment type="caution">
    <text evidence="2">The sequence shown here is derived from an EMBL/GenBank/DDBJ whole genome shotgun (WGS) entry which is preliminary data.</text>
</comment>
<sequence length="332" mass="33456">MLSCIMRRMSVRLPIGNVEALPECHASVPVPHAQIRLGAQQITGQTMKTLLLASSALVMTAGVAAADISLSGSANMGLSYDGTETTVSNEIDFGINASGTTDSGIEFGASIDLDAGHVDSASTQDPGSFDPEVYISAGGLTLTVGAVDPATDPFGIGDIGFLGLGVDDIGEKMAGFGVKGDADVLVEYTMGDYSFAASTDTSGTDFALAVSGTVGDLSFGIGYNEADLGMPASLELTWVDLSYTSGAYTVGAFYAHGLAPWSGATTDDYGLEGSYAAGDLTISVAYAYDDLSGTDAYGIGAAYDLGSGLGVAGGVADVAGTTVADFGVTMSF</sequence>
<evidence type="ECO:0000313" key="3">
    <source>
        <dbReference type="Proteomes" id="UP000231702"/>
    </source>
</evidence>
<dbReference type="Proteomes" id="UP000231702">
    <property type="component" value="Unassembled WGS sequence"/>
</dbReference>
<dbReference type="Gene3D" id="2.40.160.10">
    <property type="entry name" value="Porin"/>
    <property type="match status" value="1"/>
</dbReference>
<gene>
    <name evidence="2" type="ORF">CVM39_14225</name>
</gene>
<keyword evidence="3" id="KW-1185">Reference proteome</keyword>
<dbReference type="SUPFAM" id="SSF56935">
    <property type="entry name" value="Porins"/>
    <property type="match status" value="1"/>
</dbReference>
<organism evidence="2 3">
    <name type="scientific">Pseudooceanicola antarcticus</name>
    <dbReference type="NCBI Taxonomy" id="1247613"/>
    <lineage>
        <taxon>Bacteria</taxon>
        <taxon>Pseudomonadati</taxon>
        <taxon>Pseudomonadota</taxon>
        <taxon>Alphaproteobacteria</taxon>
        <taxon>Rhodobacterales</taxon>
        <taxon>Paracoccaceae</taxon>
        <taxon>Pseudooceanicola</taxon>
    </lineage>
</organism>